<dbReference type="AlphaFoldDB" id="M0JI82"/>
<proteinExistence type="predicted"/>
<keyword evidence="3" id="KW-1185">Reference proteome</keyword>
<keyword evidence="1" id="KW-0812">Transmembrane</keyword>
<comment type="caution">
    <text evidence="2">The sequence shown here is derived from an EMBL/GenBank/DDBJ whole genome shotgun (WGS) entry which is preliminary data.</text>
</comment>
<evidence type="ECO:0000313" key="3">
    <source>
        <dbReference type="Proteomes" id="UP000011659"/>
    </source>
</evidence>
<feature type="transmembrane region" description="Helical" evidence="1">
    <location>
        <begin position="12"/>
        <end position="38"/>
    </location>
</feature>
<keyword evidence="1" id="KW-0472">Membrane</keyword>
<keyword evidence="1" id="KW-1133">Transmembrane helix</keyword>
<dbReference type="Proteomes" id="UP000011659">
    <property type="component" value="Unassembled WGS sequence"/>
</dbReference>
<organism evidence="2 3">
    <name type="scientific">Haloarcula marismortui ATCC 33800</name>
    <dbReference type="NCBI Taxonomy" id="662476"/>
    <lineage>
        <taxon>Archaea</taxon>
        <taxon>Methanobacteriati</taxon>
        <taxon>Methanobacteriota</taxon>
        <taxon>Stenosarchaea group</taxon>
        <taxon>Halobacteria</taxon>
        <taxon>Halobacteriales</taxon>
        <taxon>Haloarculaceae</taxon>
        <taxon>Haloarcula</taxon>
    </lineage>
</organism>
<gene>
    <name evidence="2" type="ORF">C436_20443</name>
</gene>
<sequence length="240" mass="27027">MIMKQRAKDFAFSRFSWLSLSIIVFEAAVILGLIYFLAPVGEVLKTLSGLLGTVLSFLIAIRIVVWFYREIRSLLDGESSTEGGQLEVEGPGSRPIESALQTTDERFDEEVSSITDWMRIDEDGDITLVPEEDISDDPKYLLYVVAAKVAYELGVRDSPRVSYEELSEQVATTFPVNPFLGKADQFLNVYHDGEQVESWSDVPHRSNEEAEVEVNVNNIEDAVEWIETGSRNVPRSLTNR</sequence>
<protein>
    <submittedName>
        <fullName evidence="2">Uncharacterized protein</fullName>
    </submittedName>
</protein>
<accession>M0JI82</accession>
<reference evidence="2 3" key="1">
    <citation type="journal article" date="2014" name="PLoS Genet.">
        <title>Phylogenetically driven sequencing of extremely halophilic archaea reveals strategies for static and dynamic osmo-response.</title>
        <authorList>
            <person name="Becker E.A."/>
            <person name="Seitzer P.M."/>
            <person name="Tritt A."/>
            <person name="Larsen D."/>
            <person name="Krusor M."/>
            <person name="Yao A.I."/>
            <person name="Wu D."/>
            <person name="Madern D."/>
            <person name="Eisen J.A."/>
            <person name="Darling A.E."/>
            <person name="Facciotti M.T."/>
        </authorList>
    </citation>
    <scope>NUCLEOTIDE SEQUENCE [LARGE SCALE GENOMIC DNA]</scope>
    <source>
        <strain evidence="2 3">ATCC 33800</strain>
    </source>
</reference>
<dbReference type="EMBL" id="AOLR01000058">
    <property type="protein sequence ID" value="EMA08706.1"/>
    <property type="molecule type" value="Genomic_DNA"/>
</dbReference>
<name>M0JI82_9EURY</name>
<feature type="transmembrane region" description="Helical" evidence="1">
    <location>
        <begin position="50"/>
        <end position="68"/>
    </location>
</feature>
<evidence type="ECO:0000256" key="1">
    <source>
        <dbReference type="SAM" id="Phobius"/>
    </source>
</evidence>
<evidence type="ECO:0000313" key="2">
    <source>
        <dbReference type="EMBL" id="EMA08706.1"/>
    </source>
</evidence>